<dbReference type="EMBL" id="SNQG01000002">
    <property type="protein sequence ID" value="TEW67882.1"/>
    <property type="molecule type" value="Genomic_DNA"/>
</dbReference>
<dbReference type="Gene3D" id="3.40.50.300">
    <property type="entry name" value="P-loop containing nucleotide triphosphate hydrolases"/>
    <property type="match status" value="1"/>
</dbReference>
<organism evidence="2 3">
    <name type="scientific">Mucilaginibacter phyllosphaerae</name>
    <dbReference type="NCBI Taxonomy" id="1812349"/>
    <lineage>
        <taxon>Bacteria</taxon>
        <taxon>Pseudomonadati</taxon>
        <taxon>Bacteroidota</taxon>
        <taxon>Sphingobacteriia</taxon>
        <taxon>Sphingobacteriales</taxon>
        <taxon>Sphingobacteriaceae</taxon>
        <taxon>Mucilaginibacter</taxon>
    </lineage>
</organism>
<dbReference type="Proteomes" id="UP000297248">
    <property type="component" value="Unassembled WGS sequence"/>
</dbReference>
<reference evidence="2 3" key="1">
    <citation type="journal article" date="2016" name="Int. J. Syst. Evol. Microbiol.">
        <title>Proposal of Mucilaginibacter phyllosphaerae sp. nov. isolated from the phyllosphere of Galium album.</title>
        <authorList>
            <person name="Aydogan E.L."/>
            <person name="Busse H.J."/>
            <person name="Moser G."/>
            <person name="Muller C."/>
            <person name="Kampfer P."/>
            <person name="Glaeser S.P."/>
        </authorList>
    </citation>
    <scope>NUCLEOTIDE SEQUENCE [LARGE SCALE GENOMIC DNA]</scope>
    <source>
        <strain evidence="2 3">PP-F2FG21</strain>
    </source>
</reference>
<evidence type="ECO:0000313" key="3">
    <source>
        <dbReference type="Proteomes" id="UP000297248"/>
    </source>
</evidence>
<accession>A0A4Y8AHZ6</accession>
<gene>
    <name evidence="2" type="ORF">E2R65_07810</name>
    <name evidence="1" type="ORF">GGR35_001063</name>
</gene>
<evidence type="ECO:0008006" key="5">
    <source>
        <dbReference type="Google" id="ProtNLM"/>
    </source>
</evidence>
<dbReference type="EMBL" id="JACIEG010000002">
    <property type="protein sequence ID" value="MBB3968471.1"/>
    <property type="molecule type" value="Genomic_DNA"/>
</dbReference>
<evidence type="ECO:0000313" key="1">
    <source>
        <dbReference type="EMBL" id="MBB3968471.1"/>
    </source>
</evidence>
<comment type="caution">
    <text evidence="2">The sequence shown here is derived from an EMBL/GenBank/DDBJ whole genome shotgun (WGS) entry which is preliminary data.</text>
</comment>
<reference evidence="2" key="2">
    <citation type="submission" date="2019-03" db="EMBL/GenBank/DDBJ databases">
        <authorList>
            <person name="Yan Y.-Q."/>
            <person name="Du Z.-J."/>
        </authorList>
    </citation>
    <scope>NUCLEOTIDE SEQUENCE</scope>
    <source>
        <strain evidence="2">PP-F2FG21</strain>
    </source>
</reference>
<evidence type="ECO:0000313" key="2">
    <source>
        <dbReference type="EMBL" id="TEW67882.1"/>
    </source>
</evidence>
<reference evidence="1 4" key="3">
    <citation type="submission" date="2020-08" db="EMBL/GenBank/DDBJ databases">
        <title>Genomic Encyclopedia of Type Strains, Phase IV (KMG-IV): sequencing the most valuable type-strain genomes for metagenomic binning, comparative biology and taxonomic classification.</title>
        <authorList>
            <person name="Goeker M."/>
        </authorList>
    </citation>
    <scope>NUCLEOTIDE SEQUENCE [LARGE SCALE GENOMIC DNA]</scope>
    <source>
        <strain evidence="1 4">DSM 100995</strain>
    </source>
</reference>
<name>A0A4Y8AHZ6_9SPHI</name>
<sequence>MTSLLPQYIEVLKTAVLEKSGFSTITPCDCKAISNLIYNQTKFSISETTLKRIYGFAYSKFKPSLFTINVMAKYCGYQGWDDFCHQQEQTPQTSATNNASWERLKINASKITNFTLQVLRNKAGIPYNLTIKRQHVNHHFDEFLAGDYTATLLAAPAGHGKTIALCHWLEERINLNAQGNSDDVILFFSTSALMSAFLSGRDLNQWLLALLGYSADENITALFDDQQKKGGDFFLVIDDLDEHNYKPEQFKLLLSQLTDIFSLYQSYPWFKLIVTMRSDTWINNRHDVDNGSNKWFKGFIGNANWATNVPLFSVQEIKELSHTINPGAKSGLSADIATDLNHPLYFQFYYKEHKDNFSLSDIDHVCIYELISTFILNKVYLGHYSAEKILLLKGLIERMDFVNQNYDVTKTSVNALIKQYPQAYNELTGVGFIRELNNSTDLQYQTNIEFSNHNFLEYAISKTLLQANNFVFDTHLIKAINTQFEESKHKLPVLKWCLLYAIRTDQQLGFDVLSQTKLSLKEKSDLIIFLGDMLDKQWASANRSESLTQYFKKDCSPALFNYFFGIEFINLNYKKTLHSLLKFGLSNRKRILVYTMLASSAVMRLDMNDLELYLAKLKAIPAEEYNRFAINPLKCLDTLYAFFKYGEFKKEVFAEITHFYFNPPKEGNYFEDNASNDMIYLLGAYTSLIAQAPLKTLRYINILEKNYKKINLQKIDSYTYFLGVVMGNCYFRLGQIQKTEELYAAFNTVYKRNNDSFTNYMKNMFYALRLKTNLLLKKYAHIIEDTTSHMQVAGENRLSKLFMLAIIINNKDIEEVYPQFHKQCLYEHGKLLRETNVTTILALKSTPAYNT</sequence>
<protein>
    <recommendedName>
        <fullName evidence="5">NACHT domain-containing protein</fullName>
    </recommendedName>
</protein>
<keyword evidence="4" id="KW-1185">Reference proteome</keyword>
<dbReference type="Proteomes" id="UP000583101">
    <property type="component" value="Unassembled WGS sequence"/>
</dbReference>
<dbReference type="RefSeq" id="WP_134335916.1">
    <property type="nucleotide sequence ID" value="NZ_BMCZ01000004.1"/>
</dbReference>
<dbReference type="InterPro" id="IPR027417">
    <property type="entry name" value="P-loop_NTPase"/>
</dbReference>
<proteinExistence type="predicted"/>
<dbReference type="OrthoDB" id="956377at2"/>
<dbReference type="AlphaFoldDB" id="A0A4Y8AHZ6"/>
<evidence type="ECO:0000313" key="4">
    <source>
        <dbReference type="Proteomes" id="UP000583101"/>
    </source>
</evidence>